<keyword evidence="2 7" id="KW-0813">Transport</keyword>
<dbReference type="Pfam" id="PF00153">
    <property type="entry name" value="Mito_carr"/>
    <property type="match status" value="3"/>
</dbReference>
<comment type="subcellular location">
    <subcellularLocation>
        <location evidence="1">Membrane</location>
        <topology evidence="1">Multi-pass membrane protein</topology>
    </subcellularLocation>
</comment>
<dbReference type="EMBL" id="JAPFFF010000006">
    <property type="protein sequence ID" value="KAK8888099.1"/>
    <property type="molecule type" value="Genomic_DNA"/>
</dbReference>
<comment type="similarity">
    <text evidence="7">Belongs to the mitochondrial carrier (TC 2.A.29) family.</text>
</comment>
<dbReference type="PANTHER" id="PTHR24089">
    <property type="entry name" value="SOLUTE CARRIER FAMILY 25"/>
    <property type="match status" value="1"/>
</dbReference>
<evidence type="ECO:0000256" key="2">
    <source>
        <dbReference type="ARBA" id="ARBA00022448"/>
    </source>
</evidence>
<dbReference type="InterPro" id="IPR023395">
    <property type="entry name" value="MCP_dom_sf"/>
</dbReference>
<accession>A0ABR2KAK4</accession>
<evidence type="ECO:0000256" key="6">
    <source>
        <dbReference type="PROSITE-ProRule" id="PRU00282"/>
    </source>
</evidence>
<evidence type="ECO:0000313" key="9">
    <source>
        <dbReference type="Proteomes" id="UP001470230"/>
    </source>
</evidence>
<dbReference type="Gene3D" id="1.50.40.10">
    <property type="entry name" value="Mitochondrial carrier domain"/>
    <property type="match status" value="1"/>
</dbReference>
<comment type="caution">
    <text evidence="8">The sequence shown here is derived from an EMBL/GenBank/DDBJ whole genome shotgun (WGS) entry which is preliminary data.</text>
</comment>
<evidence type="ECO:0000256" key="5">
    <source>
        <dbReference type="ARBA" id="ARBA00023136"/>
    </source>
</evidence>
<reference evidence="8 9" key="1">
    <citation type="submission" date="2024-04" db="EMBL/GenBank/DDBJ databases">
        <title>Tritrichomonas musculus Genome.</title>
        <authorList>
            <person name="Alves-Ferreira E."/>
            <person name="Grigg M."/>
            <person name="Lorenzi H."/>
            <person name="Galac M."/>
        </authorList>
    </citation>
    <scope>NUCLEOTIDE SEQUENCE [LARGE SCALE GENOMIC DNA]</scope>
    <source>
        <strain evidence="8 9">EAF2021</strain>
    </source>
</reference>
<dbReference type="SUPFAM" id="SSF103506">
    <property type="entry name" value="Mitochondrial carrier"/>
    <property type="match status" value="1"/>
</dbReference>
<keyword evidence="5 6" id="KW-0472">Membrane</keyword>
<evidence type="ECO:0000256" key="1">
    <source>
        <dbReference type="ARBA" id="ARBA00004141"/>
    </source>
</evidence>
<dbReference type="PRINTS" id="PR00926">
    <property type="entry name" value="MITOCARRIER"/>
</dbReference>
<dbReference type="InterPro" id="IPR018108">
    <property type="entry name" value="MCP_transmembrane"/>
</dbReference>
<dbReference type="PROSITE" id="PS50920">
    <property type="entry name" value="SOLCAR"/>
    <property type="match status" value="3"/>
</dbReference>
<keyword evidence="9" id="KW-1185">Reference proteome</keyword>
<feature type="repeat" description="Solcar" evidence="6">
    <location>
        <begin position="210"/>
        <end position="298"/>
    </location>
</feature>
<feature type="repeat" description="Solcar" evidence="6">
    <location>
        <begin position="24"/>
        <end position="107"/>
    </location>
</feature>
<evidence type="ECO:0000256" key="3">
    <source>
        <dbReference type="ARBA" id="ARBA00022692"/>
    </source>
</evidence>
<dbReference type="Proteomes" id="UP001470230">
    <property type="component" value="Unassembled WGS sequence"/>
</dbReference>
<dbReference type="InterPro" id="IPR002067">
    <property type="entry name" value="MCP"/>
</dbReference>
<sequence>MTTSRKADEVLYATSPTAIPSLYLSRHGNFAAGMISGTLGRVLTTPLDVIKLFIQVGANGGSIIETTKDIYARKGIGGFWTGSTISVVNQGFYSAIKFLILREFASLKKGHVTDTSESTYESAITGGIAGVISQAAVFPMDLVRTRIILNPDKYHTFFQTAAIIVKEEGFTALWSGLKPTVIGSIPYESSQYLVYSQLRQRILKRTHKPLTSFQNAILGTAAGMISATIAYPFENLRKLMMCLDGEGKKKYSSMTKCLKHVMATEGISGLYHGVVLNAFKAIPYSALQFTLYDEVCHLFIKMKLYTKKDKI</sequence>
<keyword evidence="4" id="KW-0677">Repeat</keyword>
<name>A0ABR2KAK4_9EUKA</name>
<gene>
    <name evidence="8" type="ORF">M9Y10_039160</name>
</gene>
<organism evidence="8 9">
    <name type="scientific">Tritrichomonas musculus</name>
    <dbReference type="NCBI Taxonomy" id="1915356"/>
    <lineage>
        <taxon>Eukaryota</taxon>
        <taxon>Metamonada</taxon>
        <taxon>Parabasalia</taxon>
        <taxon>Tritrichomonadida</taxon>
        <taxon>Tritrichomonadidae</taxon>
        <taxon>Tritrichomonas</taxon>
    </lineage>
</organism>
<feature type="repeat" description="Solcar" evidence="6">
    <location>
        <begin position="117"/>
        <end position="201"/>
    </location>
</feature>
<proteinExistence type="inferred from homology"/>
<protein>
    <recommendedName>
        <fullName evidence="10">Mitochondrial carrier protein</fullName>
    </recommendedName>
</protein>
<evidence type="ECO:0000256" key="4">
    <source>
        <dbReference type="ARBA" id="ARBA00022737"/>
    </source>
</evidence>
<evidence type="ECO:0008006" key="10">
    <source>
        <dbReference type="Google" id="ProtNLM"/>
    </source>
</evidence>
<keyword evidence="3 6" id="KW-0812">Transmembrane</keyword>
<evidence type="ECO:0000313" key="8">
    <source>
        <dbReference type="EMBL" id="KAK8888099.1"/>
    </source>
</evidence>
<evidence type="ECO:0000256" key="7">
    <source>
        <dbReference type="RuleBase" id="RU000488"/>
    </source>
</evidence>